<dbReference type="Proteomes" id="UP000254101">
    <property type="component" value="Unassembled WGS sequence"/>
</dbReference>
<evidence type="ECO:0008006" key="3">
    <source>
        <dbReference type="Google" id="ProtNLM"/>
    </source>
</evidence>
<gene>
    <name evidence="1" type="ORF">DL238_02520</name>
</gene>
<keyword evidence="2" id="KW-1185">Reference proteome</keyword>
<dbReference type="RefSeq" id="WP_115492728.1">
    <property type="nucleotide sequence ID" value="NZ_JACHWW010000001.1"/>
</dbReference>
<organism evidence="1 2">
    <name type="scientific">Alteriqipengyuania lutimaris</name>
    <dbReference type="NCBI Taxonomy" id="1538146"/>
    <lineage>
        <taxon>Bacteria</taxon>
        <taxon>Pseudomonadati</taxon>
        <taxon>Pseudomonadota</taxon>
        <taxon>Alphaproteobacteria</taxon>
        <taxon>Sphingomonadales</taxon>
        <taxon>Erythrobacteraceae</taxon>
        <taxon>Alteriqipengyuania</taxon>
    </lineage>
</organism>
<accession>A0A395LPZ4</accession>
<dbReference type="OrthoDB" id="7595119at2"/>
<sequence>MFGQLRPGTWGIRERGEDRARRVCLRSERDLVQLRHRGQSCRRIVIEDNASAATIQYSCGGSGYGRTSIRRESPDLVQLRTDGFDGGAPFSFEAEGRRVGDCR</sequence>
<proteinExistence type="predicted"/>
<evidence type="ECO:0000313" key="2">
    <source>
        <dbReference type="Proteomes" id="UP000254101"/>
    </source>
</evidence>
<dbReference type="AlphaFoldDB" id="A0A395LPZ4"/>
<comment type="caution">
    <text evidence="1">The sequence shown here is derived from an EMBL/GenBank/DDBJ whole genome shotgun (WGS) entry which is preliminary data.</text>
</comment>
<evidence type="ECO:0000313" key="1">
    <source>
        <dbReference type="EMBL" id="RDS78507.1"/>
    </source>
</evidence>
<name>A0A395LPZ4_9SPHN</name>
<reference evidence="1 2" key="1">
    <citation type="submission" date="2018-07" db="EMBL/GenBank/DDBJ databases">
        <title>Erythrobacter nanhaiensis sp. nov., a novel member of the genus Erythrobacter isolated from the South China Sea.</title>
        <authorList>
            <person name="Chen X."/>
            <person name="Liu J."/>
        </authorList>
    </citation>
    <scope>NUCLEOTIDE SEQUENCE [LARGE SCALE GENOMIC DNA]</scope>
    <source>
        <strain evidence="1 2">S-5</strain>
    </source>
</reference>
<dbReference type="EMBL" id="QRBB01000001">
    <property type="protein sequence ID" value="RDS78507.1"/>
    <property type="molecule type" value="Genomic_DNA"/>
</dbReference>
<protein>
    <recommendedName>
        <fullName evidence="3">DUF3617 family protein</fullName>
    </recommendedName>
</protein>